<evidence type="ECO:0000313" key="4">
    <source>
        <dbReference type="Proteomes" id="UP000177821"/>
    </source>
</evidence>
<evidence type="ECO:0008006" key="5">
    <source>
        <dbReference type="Google" id="ProtNLM"/>
    </source>
</evidence>
<gene>
    <name evidence="3" type="ORF">A3J50_01340</name>
</gene>
<comment type="similarity">
    <text evidence="1">Belongs to the RelE toxin family.</text>
</comment>
<comment type="caution">
    <text evidence="3">The sequence shown here is derived from an EMBL/GenBank/DDBJ whole genome shotgun (WGS) entry which is preliminary data.</text>
</comment>
<dbReference type="SUPFAM" id="SSF143011">
    <property type="entry name" value="RelE-like"/>
    <property type="match status" value="1"/>
</dbReference>
<dbReference type="PANTHER" id="PTHR35601:SF1">
    <property type="entry name" value="TOXIN RELE"/>
    <property type="match status" value="1"/>
</dbReference>
<sequence length="85" mass="9781">MVYTLKFSKNAAKQISKLDNLVKSKVKEALESKLIMDPVNHSTGLTGFEIKEARRFRVGTYRVIFVIADDAIEILRVGHRRDIYK</sequence>
<evidence type="ECO:0000256" key="2">
    <source>
        <dbReference type="ARBA" id="ARBA00022649"/>
    </source>
</evidence>
<evidence type="ECO:0000256" key="1">
    <source>
        <dbReference type="ARBA" id="ARBA00006226"/>
    </source>
</evidence>
<dbReference type="PANTHER" id="PTHR35601">
    <property type="entry name" value="TOXIN RELE"/>
    <property type="match status" value="1"/>
</dbReference>
<dbReference type="EMBL" id="MHCX01000045">
    <property type="protein sequence ID" value="OGY28739.1"/>
    <property type="molecule type" value="Genomic_DNA"/>
</dbReference>
<dbReference type="InterPro" id="IPR007712">
    <property type="entry name" value="RelE/ParE_toxin"/>
</dbReference>
<dbReference type="Pfam" id="PF05016">
    <property type="entry name" value="ParE_toxin"/>
    <property type="match status" value="1"/>
</dbReference>
<dbReference type="Gene3D" id="3.30.2310.20">
    <property type="entry name" value="RelE-like"/>
    <property type="match status" value="1"/>
</dbReference>
<organism evidence="3 4">
    <name type="scientific">Candidatus Woykebacteria bacterium RIFCSPHIGHO2_02_FULL_43_16b</name>
    <dbReference type="NCBI Taxonomy" id="1802601"/>
    <lineage>
        <taxon>Bacteria</taxon>
        <taxon>Candidatus Woykeibacteriota</taxon>
    </lineage>
</organism>
<proteinExistence type="inferred from homology"/>
<accession>A0A1G1WM07</accession>
<keyword evidence="2" id="KW-1277">Toxin-antitoxin system</keyword>
<dbReference type="InterPro" id="IPR035093">
    <property type="entry name" value="RelE/ParE_toxin_dom_sf"/>
</dbReference>
<dbReference type="Proteomes" id="UP000177821">
    <property type="component" value="Unassembled WGS sequence"/>
</dbReference>
<evidence type="ECO:0000313" key="3">
    <source>
        <dbReference type="EMBL" id="OGY28739.1"/>
    </source>
</evidence>
<reference evidence="3 4" key="1">
    <citation type="journal article" date="2016" name="Nat. Commun.">
        <title>Thousands of microbial genomes shed light on interconnected biogeochemical processes in an aquifer system.</title>
        <authorList>
            <person name="Anantharaman K."/>
            <person name="Brown C.T."/>
            <person name="Hug L.A."/>
            <person name="Sharon I."/>
            <person name="Castelle C.J."/>
            <person name="Probst A.J."/>
            <person name="Thomas B.C."/>
            <person name="Singh A."/>
            <person name="Wilkins M.J."/>
            <person name="Karaoz U."/>
            <person name="Brodie E.L."/>
            <person name="Williams K.H."/>
            <person name="Hubbard S.S."/>
            <person name="Banfield J.F."/>
        </authorList>
    </citation>
    <scope>NUCLEOTIDE SEQUENCE [LARGE SCALE GENOMIC DNA]</scope>
</reference>
<protein>
    <recommendedName>
        <fullName evidence="5">Addiction module toxin RelE</fullName>
    </recommendedName>
</protein>
<dbReference type="AlphaFoldDB" id="A0A1G1WM07"/>
<name>A0A1G1WM07_9BACT</name>